<dbReference type="AlphaFoldDB" id="A0A7J6L3V8"/>
<organism evidence="2 3">
    <name type="scientific">Perkinsus chesapeaki</name>
    <name type="common">Clam parasite</name>
    <name type="synonym">Perkinsus andrewsi</name>
    <dbReference type="NCBI Taxonomy" id="330153"/>
    <lineage>
        <taxon>Eukaryota</taxon>
        <taxon>Sar</taxon>
        <taxon>Alveolata</taxon>
        <taxon>Perkinsozoa</taxon>
        <taxon>Perkinsea</taxon>
        <taxon>Perkinsida</taxon>
        <taxon>Perkinsidae</taxon>
        <taxon>Perkinsus</taxon>
    </lineage>
</organism>
<keyword evidence="1" id="KW-1133">Transmembrane helix</keyword>
<proteinExistence type="predicted"/>
<feature type="transmembrane region" description="Helical" evidence="1">
    <location>
        <begin position="49"/>
        <end position="69"/>
    </location>
</feature>
<dbReference type="Proteomes" id="UP000591131">
    <property type="component" value="Unassembled WGS sequence"/>
</dbReference>
<evidence type="ECO:0000313" key="3">
    <source>
        <dbReference type="Proteomes" id="UP000591131"/>
    </source>
</evidence>
<reference evidence="2 3" key="1">
    <citation type="submission" date="2020-04" db="EMBL/GenBank/DDBJ databases">
        <title>Perkinsus chesapeaki whole genome sequence.</title>
        <authorList>
            <person name="Bogema D.R."/>
        </authorList>
    </citation>
    <scope>NUCLEOTIDE SEQUENCE [LARGE SCALE GENOMIC DNA]</scope>
    <source>
        <strain evidence="2">ATCC PRA-425</strain>
    </source>
</reference>
<sequence length="165" mass="18448">MPFLSCNISIESSGFEEALILSPNSPFEHRIELLAVQTHRCTLPHLMNAFSFFVVTSIFVVNVCVGLTGDYFASDKKPFVQEVHFFDAFVLFKTTESQSLQCDYDVKQSAGVTMVQFKGQGCSNLIKYSRGYYDGKFLTHTVLENGGNSLVITTAKGNKDKYKTK</sequence>
<evidence type="ECO:0000313" key="2">
    <source>
        <dbReference type="EMBL" id="KAF4653877.1"/>
    </source>
</evidence>
<gene>
    <name evidence="2" type="ORF">FOL47_010260</name>
</gene>
<keyword evidence="1" id="KW-0812">Transmembrane</keyword>
<protein>
    <submittedName>
        <fullName evidence="2">Uncharacterized protein</fullName>
    </submittedName>
</protein>
<dbReference type="EMBL" id="JAAPAO010000780">
    <property type="protein sequence ID" value="KAF4653877.1"/>
    <property type="molecule type" value="Genomic_DNA"/>
</dbReference>
<evidence type="ECO:0000256" key="1">
    <source>
        <dbReference type="SAM" id="Phobius"/>
    </source>
</evidence>
<keyword evidence="1" id="KW-0472">Membrane</keyword>
<comment type="caution">
    <text evidence="2">The sequence shown here is derived from an EMBL/GenBank/DDBJ whole genome shotgun (WGS) entry which is preliminary data.</text>
</comment>
<name>A0A7J6L3V8_PERCH</name>
<accession>A0A7J6L3V8</accession>
<keyword evidence="3" id="KW-1185">Reference proteome</keyword>